<reference evidence="2 3" key="1">
    <citation type="submission" date="2020-05" db="EMBL/GenBank/DDBJ databases">
        <title>Identification and distribution of gene clusters putatively required for synthesis of sphingolipid metabolism inhibitors in phylogenetically diverse species of the filamentous fungus Fusarium.</title>
        <authorList>
            <person name="Kim H.-S."/>
            <person name="Busman M."/>
            <person name="Brown D.W."/>
            <person name="Divon H."/>
            <person name="Uhlig S."/>
            <person name="Proctor R.H."/>
        </authorList>
    </citation>
    <scope>NUCLEOTIDE SEQUENCE [LARGE SCALE GENOMIC DNA]</scope>
    <source>
        <strain evidence="2 3">NRRL 66243</strain>
    </source>
</reference>
<dbReference type="EMBL" id="JAAQRI010000570">
    <property type="protein sequence ID" value="KAF5611982.1"/>
    <property type="molecule type" value="Genomic_DNA"/>
</dbReference>
<feature type="region of interest" description="Disordered" evidence="1">
    <location>
        <begin position="39"/>
        <end position="89"/>
    </location>
</feature>
<organism evidence="2 3">
    <name type="scientific">Fusarium tjaetaba</name>
    <dbReference type="NCBI Taxonomy" id="1567544"/>
    <lineage>
        <taxon>Eukaryota</taxon>
        <taxon>Fungi</taxon>
        <taxon>Dikarya</taxon>
        <taxon>Ascomycota</taxon>
        <taxon>Pezizomycotina</taxon>
        <taxon>Sordariomycetes</taxon>
        <taxon>Hypocreomycetidae</taxon>
        <taxon>Hypocreales</taxon>
        <taxon>Nectriaceae</taxon>
        <taxon>Fusarium</taxon>
        <taxon>Fusarium fujikuroi species complex</taxon>
    </lineage>
</organism>
<gene>
    <name evidence="2" type="ORF">FTJAE_14142</name>
</gene>
<dbReference type="GeneID" id="59299620"/>
<dbReference type="RefSeq" id="XP_037198846.1">
    <property type="nucleotide sequence ID" value="XM_037347350.1"/>
</dbReference>
<evidence type="ECO:0000313" key="2">
    <source>
        <dbReference type="EMBL" id="KAF5611982.1"/>
    </source>
</evidence>
<dbReference type="Proteomes" id="UP000530670">
    <property type="component" value="Unassembled WGS sequence"/>
</dbReference>
<accession>A0A8H5QB13</accession>
<proteinExistence type="predicted"/>
<sequence>MDIVDSLAADISEIKKSTDRVPVLKKSIADLVTFLHTVHGTGNNDDGDTSAGGPADASNGKRLRTETLEKGEEYKASTNRPRPSVAVDR</sequence>
<dbReference type="AlphaFoldDB" id="A0A8H5QB13"/>
<comment type="caution">
    <text evidence="2">The sequence shown here is derived from an EMBL/GenBank/DDBJ whole genome shotgun (WGS) entry which is preliminary data.</text>
</comment>
<evidence type="ECO:0000313" key="3">
    <source>
        <dbReference type="Proteomes" id="UP000530670"/>
    </source>
</evidence>
<protein>
    <submittedName>
        <fullName evidence="2">Uncharacterized protein</fullName>
    </submittedName>
</protein>
<evidence type="ECO:0000256" key="1">
    <source>
        <dbReference type="SAM" id="MobiDB-lite"/>
    </source>
</evidence>
<keyword evidence="3" id="KW-1185">Reference proteome</keyword>
<name>A0A8H5QB13_9HYPO</name>
<feature type="compositionally biased region" description="Basic and acidic residues" evidence="1">
    <location>
        <begin position="63"/>
        <end position="75"/>
    </location>
</feature>